<feature type="compositionally biased region" description="Basic and acidic residues" evidence="1">
    <location>
        <begin position="450"/>
        <end position="624"/>
    </location>
</feature>
<feature type="region of interest" description="Disordered" evidence="1">
    <location>
        <begin position="927"/>
        <end position="1180"/>
    </location>
</feature>
<feature type="region of interest" description="Disordered" evidence="1">
    <location>
        <begin position="96"/>
        <end position="130"/>
    </location>
</feature>
<feature type="compositionally biased region" description="Basic and acidic residues" evidence="1">
    <location>
        <begin position="321"/>
        <end position="333"/>
    </location>
</feature>
<dbReference type="InterPro" id="IPR018844">
    <property type="entry name" value="Dnt1-like_N"/>
</dbReference>
<dbReference type="AlphaFoldDB" id="A0A3N4M1U8"/>
<evidence type="ECO:0000313" key="3">
    <source>
        <dbReference type="EMBL" id="RPB27362.1"/>
    </source>
</evidence>
<feature type="compositionally biased region" description="Polar residues" evidence="1">
    <location>
        <begin position="305"/>
        <end position="315"/>
    </location>
</feature>
<feature type="region of interest" description="Disordered" evidence="1">
    <location>
        <begin position="391"/>
        <end position="713"/>
    </location>
</feature>
<dbReference type="InParanoid" id="A0A3N4M1U8"/>
<feature type="domain" description="Nucleolar protein Dnt1-like N-terminal" evidence="2">
    <location>
        <begin position="19"/>
        <end position="77"/>
    </location>
</feature>
<feature type="compositionally biased region" description="Polar residues" evidence="1">
    <location>
        <begin position="349"/>
        <end position="362"/>
    </location>
</feature>
<feature type="compositionally biased region" description="Polar residues" evidence="1">
    <location>
        <begin position="744"/>
        <end position="756"/>
    </location>
</feature>
<feature type="compositionally biased region" description="Acidic residues" evidence="1">
    <location>
        <begin position="430"/>
        <end position="449"/>
    </location>
</feature>
<sequence length="1180" mass="129667">MRLQVLICPTAQGLAEYSFLEITQPTFTLEELAASIEARHTRLYPHQPQLVIHKLQDADSNDLDLEYTVGDVFSDKSKDKSSSVVRVIRSILNRAGSIPPESGLRPQRKRGRERAPLGYQRRGGSHLSHSFTTGDVFDEVMLDEELESGESFQGGERKRHKPMTEDANDEESLDGLSFKQQRRESSVEEVIPESSYIGAENSQVWSTDGHQRPNRRLFARPSSPTHDRNLASFLNKAKGPNTPDFQFTRTRKSAETQVEVLGTQGSQHLPFQEKGTLHPRRLLTNGAPAILSPGSTVDAKEEELTSSASIRSSHSPFLAREAPHPVRPLDDVRSANSMQDTSKPPVLTQAVSPKAHTQSFQQALRHRPSPPLDTPSTQLLIGLALQENSIKSPLSEKTTDQSKLAMERGARAVAAEARGQKQLDTSTTGEDIDDEEDETTDSETEQQMEEELKKVEEKARKVKEDEVRKAKEEEARWEKEEVTRKEQEETRKAKEEETRKEKEELARKAQEEEERKAREEKATKGKEDEEALKKEQQEAEERKAEESSRKAEEAKAAIEAENKKKVAKTAEKEAVEKKKAEAITEKPRKKQEQEELTKIEKEGKAKERAEESERKKQERAKQVEKGNSTRKNAKAPKDAEENSSQNEDTTPKAPDVPASQAGKKRQRPLPNERPLATEDAPQGKKQKTTKAKQANNPEVYDAPLNSDSQLPATPKVVSALRKISPNGTPAARVRRSVSFMDMTASVSTPQNSSASEAPTKVYPKTPVPPPMFILGAEPTLAPAAKRTAKSKTPIPLPDLRATMKVTASNAAPIKTKAVEKKPVAAKGNRSKLSEELVEGSESESDNAQQPSKPVQKVVPPTQDRAEAGTQRKAAAAKDQKETVSQTQEDSDIDMDYVPTNGVAPKAGGRVTRAVIGAVLHEPLPKATRGKKVKEVAPPPLPAFTSKPVHDIWNLSSTSEEDEEGEKEVGRGRAQNILSERAVVVPKANPATKPNTKLSSVSSETESETETTSPNYSESESDDASPPPKPTTRFPSPKAQQIANNLTKALGRTIENNTTTPAASQQIPPSQPVTPFLPPSTQKYKSLSQYAVEEDYPEVTERLSSQTAKKRDAGSDSDDEDEEESSSESENGSDSDSSSGADIIPNTKRAGGAASADKKRSGGRNSLGGFLNRRKSGQSTR</sequence>
<feature type="compositionally biased region" description="Basic and acidic residues" evidence="1">
    <location>
        <begin position="397"/>
        <end position="410"/>
    </location>
</feature>
<dbReference type="Pfam" id="PF10407">
    <property type="entry name" value="Cytokin_check_N"/>
    <property type="match status" value="1"/>
</dbReference>
<feature type="compositionally biased region" description="Low complexity" evidence="1">
    <location>
        <begin position="848"/>
        <end position="862"/>
    </location>
</feature>
<dbReference type="STRING" id="1051890.A0A3N4M1U8"/>
<protein>
    <recommendedName>
        <fullName evidence="2">Nucleolar protein Dnt1-like N-terminal domain-containing protein</fullName>
    </recommendedName>
</protein>
<feature type="region of interest" description="Disordered" evidence="1">
    <location>
        <begin position="807"/>
        <end position="906"/>
    </location>
</feature>
<feature type="compositionally biased region" description="Polar residues" evidence="1">
    <location>
        <begin position="1078"/>
        <end position="1088"/>
    </location>
</feature>
<organism evidence="3 4">
    <name type="scientific">Terfezia boudieri ATCC MYA-4762</name>
    <dbReference type="NCBI Taxonomy" id="1051890"/>
    <lineage>
        <taxon>Eukaryota</taxon>
        <taxon>Fungi</taxon>
        <taxon>Dikarya</taxon>
        <taxon>Ascomycota</taxon>
        <taxon>Pezizomycotina</taxon>
        <taxon>Pezizomycetes</taxon>
        <taxon>Pezizales</taxon>
        <taxon>Pezizaceae</taxon>
        <taxon>Terfezia</taxon>
    </lineage>
</organism>
<feature type="compositionally biased region" description="Basic residues" evidence="1">
    <location>
        <begin position="1171"/>
        <end position="1180"/>
    </location>
</feature>
<feature type="region of interest" description="Disordered" evidence="1">
    <location>
        <begin position="744"/>
        <end position="763"/>
    </location>
</feature>
<dbReference type="OrthoDB" id="6365676at2759"/>
<feature type="compositionally biased region" description="Acidic residues" evidence="1">
    <location>
        <begin position="1114"/>
        <end position="1132"/>
    </location>
</feature>
<keyword evidence="4" id="KW-1185">Reference proteome</keyword>
<gene>
    <name evidence="3" type="ORF">L211DRAFT_834221</name>
</gene>
<feature type="region of interest" description="Disordered" evidence="1">
    <location>
        <begin position="301"/>
        <end position="376"/>
    </location>
</feature>
<accession>A0A3N4M1U8</accession>
<feature type="compositionally biased region" description="Low complexity" evidence="1">
    <location>
        <begin position="998"/>
        <end position="1017"/>
    </location>
</feature>
<evidence type="ECO:0000313" key="4">
    <source>
        <dbReference type="Proteomes" id="UP000267821"/>
    </source>
</evidence>
<proteinExistence type="predicted"/>
<name>A0A3N4M1U8_9PEZI</name>
<feature type="region of interest" description="Disordered" evidence="1">
    <location>
        <begin position="148"/>
        <end position="226"/>
    </location>
</feature>
<evidence type="ECO:0000259" key="2">
    <source>
        <dbReference type="Pfam" id="PF10407"/>
    </source>
</evidence>
<evidence type="ECO:0000256" key="1">
    <source>
        <dbReference type="SAM" id="MobiDB-lite"/>
    </source>
</evidence>
<dbReference type="EMBL" id="ML121531">
    <property type="protein sequence ID" value="RPB27362.1"/>
    <property type="molecule type" value="Genomic_DNA"/>
</dbReference>
<feature type="compositionally biased region" description="Pro residues" evidence="1">
    <location>
        <begin position="1068"/>
        <end position="1077"/>
    </location>
</feature>
<dbReference type="Proteomes" id="UP000267821">
    <property type="component" value="Unassembled WGS sequence"/>
</dbReference>
<feature type="compositionally biased region" description="Acidic residues" evidence="1">
    <location>
        <begin position="835"/>
        <end position="844"/>
    </location>
</feature>
<reference evidence="3 4" key="1">
    <citation type="journal article" date="2018" name="Nat. Ecol. Evol.">
        <title>Pezizomycetes genomes reveal the molecular basis of ectomycorrhizal truffle lifestyle.</title>
        <authorList>
            <person name="Murat C."/>
            <person name="Payen T."/>
            <person name="Noel B."/>
            <person name="Kuo A."/>
            <person name="Morin E."/>
            <person name="Chen J."/>
            <person name="Kohler A."/>
            <person name="Krizsan K."/>
            <person name="Balestrini R."/>
            <person name="Da Silva C."/>
            <person name="Montanini B."/>
            <person name="Hainaut M."/>
            <person name="Levati E."/>
            <person name="Barry K.W."/>
            <person name="Belfiori B."/>
            <person name="Cichocki N."/>
            <person name="Clum A."/>
            <person name="Dockter R.B."/>
            <person name="Fauchery L."/>
            <person name="Guy J."/>
            <person name="Iotti M."/>
            <person name="Le Tacon F."/>
            <person name="Lindquist E.A."/>
            <person name="Lipzen A."/>
            <person name="Malagnac F."/>
            <person name="Mello A."/>
            <person name="Molinier V."/>
            <person name="Miyauchi S."/>
            <person name="Poulain J."/>
            <person name="Riccioni C."/>
            <person name="Rubini A."/>
            <person name="Sitrit Y."/>
            <person name="Splivallo R."/>
            <person name="Traeger S."/>
            <person name="Wang M."/>
            <person name="Zifcakova L."/>
            <person name="Wipf D."/>
            <person name="Zambonelli A."/>
            <person name="Paolocci F."/>
            <person name="Nowrousian M."/>
            <person name="Ottonello S."/>
            <person name="Baldrian P."/>
            <person name="Spatafora J.W."/>
            <person name="Henrissat B."/>
            <person name="Nagy L.G."/>
            <person name="Aury J.M."/>
            <person name="Wincker P."/>
            <person name="Grigoriev I.V."/>
            <person name="Bonfante P."/>
            <person name="Martin F.M."/>
        </authorList>
    </citation>
    <scope>NUCLEOTIDE SEQUENCE [LARGE SCALE GENOMIC DNA]</scope>
    <source>
        <strain evidence="3 4">ATCC MYA-4762</strain>
    </source>
</reference>